<dbReference type="SUPFAM" id="SSF57184">
    <property type="entry name" value="Growth factor receptor domain"/>
    <property type="match status" value="1"/>
</dbReference>
<dbReference type="CDD" id="cd00064">
    <property type="entry name" value="FU"/>
    <property type="match status" value="1"/>
</dbReference>
<name>A0AAN8SBE8_POLSC</name>
<dbReference type="Proteomes" id="UP001372834">
    <property type="component" value="Unassembled WGS sequence"/>
</dbReference>
<evidence type="ECO:0000313" key="1">
    <source>
        <dbReference type="EMBL" id="KAK6643425.1"/>
    </source>
</evidence>
<dbReference type="EMBL" id="JAWJWE010000002">
    <property type="protein sequence ID" value="KAK6643425.1"/>
    <property type="molecule type" value="Genomic_DNA"/>
</dbReference>
<organism evidence="1 2">
    <name type="scientific">Polyplax serrata</name>
    <name type="common">Common mouse louse</name>
    <dbReference type="NCBI Taxonomy" id="468196"/>
    <lineage>
        <taxon>Eukaryota</taxon>
        <taxon>Metazoa</taxon>
        <taxon>Ecdysozoa</taxon>
        <taxon>Arthropoda</taxon>
        <taxon>Hexapoda</taxon>
        <taxon>Insecta</taxon>
        <taxon>Pterygota</taxon>
        <taxon>Neoptera</taxon>
        <taxon>Paraneoptera</taxon>
        <taxon>Psocodea</taxon>
        <taxon>Troctomorpha</taxon>
        <taxon>Phthiraptera</taxon>
        <taxon>Anoplura</taxon>
        <taxon>Polyplacidae</taxon>
        <taxon>Polyplax</taxon>
    </lineage>
</organism>
<gene>
    <name evidence="1" type="ORF">RUM43_004930</name>
</gene>
<dbReference type="AlphaFoldDB" id="A0AAN8SBE8"/>
<proteinExistence type="predicted"/>
<dbReference type="InterPro" id="IPR006212">
    <property type="entry name" value="Furin_repeat"/>
</dbReference>
<reference evidence="1 2" key="1">
    <citation type="submission" date="2023-10" db="EMBL/GenBank/DDBJ databases">
        <title>Genomes of two closely related lineages of the louse Polyplax serrata with different host specificities.</title>
        <authorList>
            <person name="Martinu J."/>
            <person name="Tarabai H."/>
            <person name="Stefka J."/>
            <person name="Hypsa V."/>
        </authorList>
    </citation>
    <scope>NUCLEOTIDE SEQUENCE [LARGE SCALE GENOMIC DNA]</scope>
    <source>
        <strain evidence="1">HR10_N</strain>
    </source>
</reference>
<evidence type="ECO:0000313" key="2">
    <source>
        <dbReference type="Proteomes" id="UP001372834"/>
    </source>
</evidence>
<accession>A0AAN8SBE8</accession>
<dbReference type="InterPro" id="IPR009030">
    <property type="entry name" value="Growth_fac_rcpt_cys_sf"/>
</dbReference>
<comment type="caution">
    <text evidence="1">The sequence shown here is derived from an EMBL/GenBank/DDBJ whole genome shotgun (WGS) entry which is preliminary data.</text>
</comment>
<protein>
    <submittedName>
        <fullName evidence="1">Uncharacterized protein</fullName>
    </submittedName>
</protein>
<sequence length="129" mass="14157">MSFREDCSKTLESCLRCDETGYKCFKCKHLIVFGTRNCVKSCPMGYTRQWSTYDDYMGQICVETSFAASLGFTGETSAVLVGSLTVRVTLGDGLATTQVSGLSGYPPLSITQNLEEVSVSRFCRDSAVR</sequence>